<dbReference type="AlphaFoldDB" id="A0A922D6B3"/>
<dbReference type="EMBL" id="CM031840">
    <property type="protein sequence ID" value="KAG6673378.1"/>
    <property type="molecule type" value="Genomic_DNA"/>
</dbReference>
<accession>A0A922D6B3</accession>
<proteinExistence type="predicted"/>
<sequence>MIYSKLWAKKLFVKSQTKILENALGCGFMKMFVMYLNKIREQIKLKAY</sequence>
<comment type="caution">
    <text evidence="1">The sequence shown here is derived from an EMBL/GenBank/DDBJ whole genome shotgun (WGS) entry which is preliminary data.</text>
</comment>
<evidence type="ECO:0000313" key="2">
    <source>
        <dbReference type="Proteomes" id="UP000811246"/>
    </source>
</evidence>
<evidence type="ECO:0000313" key="1">
    <source>
        <dbReference type="EMBL" id="KAG6673378.1"/>
    </source>
</evidence>
<gene>
    <name evidence="1" type="ORF">I3842_16G108700</name>
</gene>
<reference evidence="1" key="1">
    <citation type="submission" date="2021-01" db="EMBL/GenBank/DDBJ databases">
        <authorList>
            <person name="Lovell J.T."/>
            <person name="Bentley N."/>
            <person name="Bhattarai G."/>
            <person name="Jenkins J.W."/>
            <person name="Sreedasyam A."/>
            <person name="Alarcon Y."/>
            <person name="Bock C."/>
            <person name="Boston L."/>
            <person name="Carlson J."/>
            <person name="Cervantes K."/>
            <person name="Clermont K."/>
            <person name="Krom N."/>
            <person name="Kubenka K."/>
            <person name="Mamidi S."/>
            <person name="Mattison C."/>
            <person name="Monteros M."/>
            <person name="Pisani C."/>
            <person name="Plott C."/>
            <person name="Rajasekar S."/>
            <person name="Rhein H.S."/>
            <person name="Rohla C."/>
            <person name="Song M."/>
            <person name="Hilaire R.S."/>
            <person name="Shu S."/>
            <person name="Wells L."/>
            <person name="Wang X."/>
            <person name="Webber J."/>
            <person name="Heerema R.J."/>
            <person name="Klein P."/>
            <person name="Conner P."/>
            <person name="Grauke L."/>
            <person name="Grimwood J."/>
            <person name="Schmutz J."/>
            <person name="Randall J.J."/>
        </authorList>
    </citation>
    <scope>NUCLEOTIDE SEQUENCE</scope>
    <source>
        <tissue evidence="1">Leaf</tissue>
    </source>
</reference>
<dbReference type="Proteomes" id="UP000811246">
    <property type="component" value="Chromosome 16"/>
</dbReference>
<name>A0A922D6B3_CARIL</name>
<protein>
    <submittedName>
        <fullName evidence="1">Uncharacterized protein</fullName>
    </submittedName>
</protein>
<organism evidence="1 2">
    <name type="scientific">Carya illinoinensis</name>
    <name type="common">Pecan</name>
    <dbReference type="NCBI Taxonomy" id="32201"/>
    <lineage>
        <taxon>Eukaryota</taxon>
        <taxon>Viridiplantae</taxon>
        <taxon>Streptophyta</taxon>
        <taxon>Embryophyta</taxon>
        <taxon>Tracheophyta</taxon>
        <taxon>Spermatophyta</taxon>
        <taxon>Magnoliopsida</taxon>
        <taxon>eudicotyledons</taxon>
        <taxon>Gunneridae</taxon>
        <taxon>Pentapetalae</taxon>
        <taxon>rosids</taxon>
        <taxon>fabids</taxon>
        <taxon>Fagales</taxon>
        <taxon>Juglandaceae</taxon>
        <taxon>Carya</taxon>
    </lineage>
</organism>